<dbReference type="GO" id="GO:0020037">
    <property type="term" value="F:heme binding"/>
    <property type="evidence" value="ECO:0007669"/>
    <property type="project" value="InterPro"/>
</dbReference>
<dbReference type="PRINTS" id="PR00359">
    <property type="entry name" value="BP450"/>
</dbReference>
<evidence type="ECO:0000313" key="9">
    <source>
        <dbReference type="Proteomes" id="UP000619260"/>
    </source>
</evidence>
<keyword evidence="2 7" id="KW-0349">Heme</keyword>
<keyword evidence="3 7" id="KW-0479">Metal-binding</keyword>
<dbReference type="Gene3D" id="1.10.630.10">
    <property type="entry name" value="Cytochrome P450"/>
    <property type="match status" value="1"/>
</dbReference>
<evidence type="ECO:0000256" key="3">
    <source>
        <dbReference type="ARBA" id="ARBA00022723"/>
    </source>
</evidence>
<comment type="caution">
    <text evidence="8">The sequence shown here is derived from an EMBL/GenBank/DDBJ whole genome shotgun (WGS) entry which is preliminary data.</text>
</comment>
<proteinExistence type="inferred from homology"/>
<dbReference type="PANTHER" id="PTHR46696">
    <property type="entry name" value="P450, PUTATIVE (EUROFUNG)-RELATED"/>
    <property type="match status" value="1"/>
</dbReference>
<evidence type="ECO:0000256" key="4">
    <source>
        <dbReference type="ARBA" id="ARBA00023002"/>
    </source>
</evidence>
<gene>
    <name evidence="8" type="ORF">Val02_78840</name>
</gene>
<dbReference type="SUPFAM" id="SSF48264">
    <property type="entry name" value="Cytochrome P450"/>
    <property type="match status" value="1"/>
</dbReference>
<keyword evidence="9" id="KW-1185">Reference proteome</keyword>
<keyword evidence="4 7" id="KW-0560">Oxidoreductase</keyword>
<dbReference type="PROSITE" id="PS00086">
    <property type="entry name" value="CYTOCHROME_P450"/>
    <property type="match status" value="1"/>
</dbReference>
<dbReference type="CDD" id="cd20625">
    <property type="entry name" value="CYP164-like"/>
    <property type="match status" value="1"/>
</dbReference>
<dbReference type="PANTHER" id="PTHR46696:SF1">
    <property type="entry name" value="CYTOCHROME P450 YJIB-RELATED"/>
    <property type="match status" value="1"/>
</dbReference>
<dbReference type="GO" id="GO:0016705">
    <property type="term" value="F:oxidoreductase activity, acting on paired donors, with incorporation or reduction of molecular oxygen"/>
    <property type="evidence" value="ECO:0007669"/>
    <property type="project" value="InterPro"/>
</dbReference>
<evidence type="ECO:0000256" key="2">
    <source>
        <dbReference type="ARBA" id="ARBA00022617"/>
    </source>
</evidence>
<dbReference type="EMBL" id="BOPF01000042">
    <property type="protein sequence ID" value="GIJ50998.1"/>
    <property type="molecule type" value="Genomic_DNA"/>
</dbReference>
<dbReference type="InterPro" id="IPR001128">
    <property type="entry name" value="Cyt_P450"/>
</dbReference>
<sequence length="412" mass="45413">MTTVADRASLITRLLTRDGQQDPGPVFGELHALGEVHRSPFIGRLVTSYRAADALMRNPHVGKSRPDGRRGLPDEDVHASRRLLNATMLIADPPDHTRLRRLVNKAFTPRAVGDLRATIEGLIAARLDEITERAAAGEDVDLMDTLAFPLPVTVIGRLVGMPDADLPPFRTLIGDLSTVLDAITDDAELAAADSAADTMLDYFAGLVRERRAHPRDDLTTALIEARDTGDRLTEHELLTMLSLLFLAGFETTTHLIGNGILALLRHPDQLAKLRADPDLMPSAVEELLRYDLPTQTVSRITHARVTLPDGTVIPKNRFLLISLGAAHWDPRVFTHPERLDILRDEAPTLSFGSGIHYCLGAGLARLEARLVFGELLRRFPEITLAAEPERRINNAIRGLTRLPVTLRTRPAR</sequence>
<accession>A0A8J4DVB6</accession>
<organism evidence="8 9">
    <name type="scientific">Virgisporangium aliadipatigenens</name>
    <dbReference type="NCBI Taxonomy" id="741659"/>
    <lineage>
        <taxon>Bacteria</taxon>
        <taxon>Bacillati</taxon>
        <taxon>Actinomycetota</taxon>
        <taxon>Actinomycetes</taxon>
        <taxon>Micromonosporales</taxon>
        <taxon>Micromonosporaceae</taxon>
        <taxon>Virgisporangium</taxon>
    </lineage>
</organism>
<dbReference type="GO" id="GO:0005506">
    <property type="term" value="F:iron ion binding"/>
    <property type="evidence" value="ECO:0007669"/>
    <property type="project" value="InterPro"/>
</dbReference>
<evidence type="ECO:0000256" key="1">
    <source>
        <dbReference type="ARBA" id="ARBA00010617"/>
    </source>
</evidence>
<dbReference type="FunFam" id="1.10.630.10:FF:000018">
    <property type="entry name" value="Cytochrome P450 monooxygenase"/>
    <property type="match status" value="1"/>
</dbReference>
<name>A0A8J4DVB6_9ACTN</name>
<dbReference type="GO" id="GO:0004497">
    <property type="term" value="F:monooxygenase activity"/>
    <property type="evidence" value="ECO:0007669"/>
    <property type="project" value="UniProtKB-KW"/>
</dbReference>
<dbReference type="InterPro" id="IPR002397">
    <property type="entry name" value="Cyt_P450_B"/>
</dbReference>
<dbReference type="GO" id="GO:0017000">
    <property type="term" value="P:antibiotic biosynthetic process"/>
    <property type="evidence" value="ECO:0007669"/>
    <property type="project" value="UniProtKB-ARBA"/>
</dbReference>
<dbReference type="AlphaFoldDB" id="A0A8J4DVB6"/>
<keyword evidence="5 7" id="KW-0408">Iron</keyword>
<dbReference type="InterPro" id="IPR017972">
    <property type="entry name" value="Cyt_P450_CS"/>
</dbReference>
<evidence type="ECO:0000256" key="6">
    <source>
        <dbReference type="ARBA" id="ARBA00023033"/>
    </source>
</evidence>
<reference evidence="8" key="1">
    <citation type="submission" date="2021-01" db="EMBL/GenBank/DDBJ databases">
        <title>Whole genome shotgun sequence of Virgisporangium aliadipatigenens NBRC 105644.</title>
        <authorList>
            <person name="Komaki H."/>
            <person name="Tamura T."/>
        </authorList>
    </citation>
    <scope>NUCLEOTIDE SEQUENCE</scope>
    <source>
        <strain evidence="8">NBRC 105644</strain>
    </source>
</reference>
<comment type="similarity">
    <text evidence="1 7">Belongs to the cytochrome P450 family.</text>
</comment>
<dbReference type="InterPro" id="IPR036396">
    <property type="entry name" value="Cyt_P450_sf"/>
</dbReference>
<evidence type="ECO:0000256" key="5">
    <source>
        <dbReference type="ARBA" id="ARBA00023004"/>
    </source>
</evidence>
<protein>
    <submittedName>
        <fullName evidence="8">Cytochrome P450</fullName>
    </submittedName>
</protein>
<keyword evidence="6 7" id="KW-0503">Monooxygenase</keyword>
<evidence type="ECO:0000256" key="7">
    <source>
        <dbReference type="RuleBase" id="RU000461"/>
    </source>
</evidence>
<dbReference type="Pfam" id="PF00067">
    <property type="entry name" value="p450"/>
    <property type="match status" value="1"/>
</dbReference>
<dbReference type="Proteomes" id="UP000619260">
    <property type="component" value="Unassembled WGS sequence"/>
</dbReference>
<dbReference type="RefSeq" id="WP_203904412.1">
    <property type="nucleotide sequence ID" value="NZ_BOPF01000042.1"/>
</dbReference>
<evidence type="ECO:0000313" key="8">
    <source>
        <dbReference type="EMBL" id="GIJ50998.1"/>
    </source>
</evidence>